<dbReference type="PANTHER" id="PTHR11257:SF12">
    <property type="entry name" value="EJACULATORY BULB-SPECIFIC PROTEIN 3-RELATED"/>
    <property type="match status" value="1"/>
</dbReference>
<dbReference type="OrthoDB" id="6625994at2759"/>
<dbReference type="FunCoup" id="A0A212FFZ6">
    <property type="interactions" value="35"/>
</dbReference>
<dbReference type="EMBL" id="AGBW02008742">
    <property type="protein sequence ID" value="OWR52661.1"/>
    <property type="molecule type" value="Genomic_DNA"/>
</dbReference>
<dbReference type="InterPro" id="IPR005055">
    <property type="entry name" value="A10/PebIII"/>
</dbReference>
<sequence>MKSVGVFCLLSAVVLVTSRPETYTDRFDNINLQEIIDNHRLLKAYINCILDVGKCTNEGRELKMHIKDAIENRCDKCTEVQRNGTRIVIRHLINHEPSSWDELVQKYDPERKYVVKYEAELKDVLKD</sequence>
<name>A0A212FFZ6_DANPL</name>
<gene>
    <name evidence="1" type="ORF">KGM_208412</name>
</gene>
<dbReference type="Pfam" id="PF03392">
    <property type="entry name" value="OS-D"/>
    <property type="match status" value="1"/>
</dbReference>
<comment type="caution">
    <text evidence="1">The sequence shown here is derived from an EMBL/GenBank/DDBJ whole genome shotgun (WGS) entry which is preliminary data.</text>
</comment>
<dbReference type="PANTHER" id="PTHR11257">
    <property type="entry name" value="CHEMOSENSORY PROTEIN-RELATED"/>
    <property type="match status" value="1"/>
</dbReference>
<accession>A0A212FFZ6</accession>
<protein>
    <submittedName>
        <fullName evidence="1">Sensory appendage protein 3</fullName>
    </submittedName>
</protein>
<evidence type="ECO:0000313" key="1">
    <source>
        <dbReference type="EMBL" id="OWR52661.1"/>
    </source>
</evidence>
<evidence type="ECO:0000313" key="2">
    <source>
        <dbReference type="Proteomes" id="UP000007151"/>
    </source>
</evidence>
<dbReference type="AlphaFoldDB" id="A0A212FFZ6"/>
<dbReference type="InterPro" id="IPR036682">
    <property type="entry name" value="OS_D_A10/PebIII_sf"/>
</dbReference>
<dbReference type="Gene3D" id="1.10.2080.10">
    <property type="entry name" value="Insect odorant-binding protein A10/Ejaculatory bulb-specific protein 3"/>
    <property type="match status" value="1"/>
</dbReference>
<dbReference type="SUPFAM" id="SSF100910">
    <property type="entry name" value="Chemosensory protein Csp2"/>
    <property type="match status" value="1"/>
</dbReference>
<organism evidence="1 2">
    <name type="scientific">Danaus plexippus plexippus</name>
    <dbReference type="NCBI Taxonomy" id="278856"/>
    <lineage>
        <taxon>Eukaryota</taxon>
        <taxon>Metazoa</taxon>
        <taxon>Ecdysozoa</taxon>
        <taxon>Arthropoda</taxon>
        <taxon>Hexapoda</taxon>
        <taxon>Insecta</taxon>
        <taxon>Pterygota</taxon>
        <taxon>Neoptera</taxon>
        <taxon>Endopterygota</taxon>
        <taxon>Lepidoptera</taxon>
        <taxon>Glossata</taxon>
        <taxon>Ditrysia</taxon>
        <taxon>Papilionoidea</taxon>
        <taxon>Nymphalidae</taxon>
        <taxon>Danainae</taxon>
        <taxon>Danaini</taxon>
        <taxon>Danaina</taxon>
        <taxon>Danaus</taxon>
        <taxon>Danaus</taxon>
    </lineage>
</organism>
<dbReference type="Proteomes" id="UP000007151">
    <property type="component" value="Unassembled WGS sequence"/>
</dbReference>
<dbReference type="eggNOG" id="ENOG502S48A">
    <property type="taxonomic scope" value="Eukaryota"/>
</dbReference>
<dbReference type="KEGG" id="dpl:KGM_208412"/>
<keyword evidence="2" id="KW-1185">Reference proteome</keyword>
<proteinExistence type="predicted"/>
<reference evidence="1 2" key="1">
    <citation type="journal article" date="2011" name="Cell">
        <title>The monarch butterfly genome yields insights into long-distance migration.</title>
        <authorList>
            <person name="Zhan S."/>
            <person name="Merlin C."/>
            <person name="Boore J.L."/>
            <person name="Reppert S.M."/>
        </authorList>
    </citation>
    <scope>NUCLEOTIDE SEQUENCE [LARGE SCALE GENOMIC DNA]</scope>
    <source>
        <strain evidence="1">F-2</strain>
    </source>
</reference>